<keyword evidence="1" id="KW-0808">Transferase</keyword>
<dbReference type="GO" id="GO:0019563">
    <property type="term" value="P:glycerol catabolic process"/>
    <property type="evidence" value="ECO:0007669"/>
    <property type="project" value="TreeGrafter"/>
</dbReference>
<reference evidence="5" key="1">
    <citation type="submission" date="2011-12" db="EMBL/GenBank/DDBJ databases">
        <title>Complete genome sequence of Streptomyces cattleya strain DSM 46488.</title>
        <authorList>
            <person name="Ou H.-Y."/>
            <person name="Li P."/>
            <person name="Zhao C."/>
            <person name="O'Hagan D."/>
            <person name="Deng Z."/>
        </authorList>
    </citation>
    <scope>NUCLEOTIDE SEQUENCE [LARGE SCALE GENOMIC DNA]</scope>
    <source>
        <strain evidence="5">ATCC 35852 / DSM 46488 / JCM 4925 / NBRC 14057 / NRRL 8057</strain>
        <plasmid evidence="5">Plasmid pSCATT</plasmid>
    </source>
</reference>
<dbReference type="Pfam" id="PF02734">
    <property type="entry name" value="Dak2"/>
    <property type="match status" value="1"/>
</dbReference>
<evidence type="ECO:0000259" key="3">
    <source>
        <dbReference type="PROSITE" id="PS51480"/>
    </source>
</evidence>
<dbReference type="GO" id="GO:0005829">
    <property type="term" value="C:cytosol"/>
    <property type="evidence" value="ECO:0007669"/>
    <property type="project" value="TreeGrafter"/>
</dbReference>
<dbReference type="GO" id="GO:0004371">
    <property type="term" value="F:glycerone kinase activity"/>
    <property type="evidence" value="ECO:0007669"/>
    <property type="project" value="InterPro"/>
</dbReference>
<evidence type="ECO:0000256" key="1">
    <source>
        <dbReference type="ARBA" id="ARBA00022679"/>
    </source>
</evidence>
<dbReference type="KEGG" id="scy:SCATT_p07930"/>
<keyword evidence="5" id="KW-1185">Reference proteome</keyword>
<dbReference type="AlphaFoldDB" id="F8JNP4"/>
<dbReference type="Proteomes" id="UP000007842">
    <property type="component" value="Plasmid pSCATT"/>
</dbReference>
<evidence type="ECO:0000256" key="2">
    <source>
        <dbReference type="ARBA" id="ARBA00022777"/>
    </source>
</evidence>
<dbReference type="PATRIC" id="fig|1003195.11.peg.904"/>
<name>F8JNP4_STREN</name>
<geneLocation type="plasmid" evidence="4 5">
    <name>pSCATT</name>
</geneLocation>
<dbReference type="NCBIfam" id="TIGR02365">
    <property type="entry name" value="dha_L_ycgS"/>
    <property type="match status" value="1"/>
</dbReference>
<dbReference type="PROSITE" id="PS51480">
    <property type="entry name" value="DHAL"/>
    <property type="match status" value="1"/>
</dbReference>
<dbReference type="PANTHER" id="PTHR28629">
    <property type="entry name" value="TRIOKINASE/FMN CYCLASE"/>
    <property type="match status" value="1"/>
</dbReference>
<gene>
    <name evidence="4" type="ordered locus">SCATT_p07930</name>
</gene>
<organism evidence="4 5">
    <name type="scientific">Streptantibioticus cattleyicolor (strain ATCC 35852 / DSM 46488 / JCM 4925 / NBRC 14057 / NRRL 8057)</name>
    <name type="common">Streptomyces cattleya</name>
    <dbReference type="NCBI Taxonomy" id="1003195"/>
    <lineage>
        <taxon>Bacteria</taxon>
        <taxon>Bacillati</taxon>
        <taxon>Actinomycetota</taxon>
        <taxon>Actinomycetes</taxon>
        <taxon>Kitasatosporales</taxon>
        <taxon>Streptomycetaceae</taxon>
        <taxon>Streptantibioticus</taxon>
    </lineage>
</organism>
<dbReference type="HOGENOM" id="CLU_066424_2_0_11"/>
<dbReference type="InterPro" id="IPR036117">
    <property type="entry name" value="DhaL_dom_sf"/>
</dbReference>
<dbReference type="InterPro" id="IPR004007">
    <property type="entry name" value="DhaL_dom"/>
</dbReference>
<dbReference type="OrthoDB" id="9800291at2"/>
<evidence type="ECO:0000313" key="5">
    <source>
        <dbReference type="Proteomes" id="UP000007842"/>
    </source>
</evidence>
<dbReference type="SMART" id="SM01120">
    <property type="entry name" value="Dak2"/>
    <property type="match status" value="1"/>
</dbReference>
<dbReference type="KEGG" id="sct:SCAT_p0946"/>
<feature type="domain" description="DhaL" evidence="3">
    <location>
        <begin position="6"/>
        <end position="210"/>
    </location>
</feature>
<accession>G8XD40</accession>
<evidence type="ECO:0000313" key="4">
    <source>
        <dbReference type="EMBL" id="AEW98986.1"/>
    </source>
</evidence>
<dbReference type="InterPro" id="IPR050861">
    <property type="entry name" value="Dihydroxyacetone_Kinase"/>
</dbReference>
<dbReference type="SUPFAM" id="SSF101473">
    <property type="entry name" value="DhaL-like"/>
    <property type="match status" value="1"/>
</dbReference>
<accession>F8JNP4</accession>
<dbReference type="PANTHER" id="PTHR28629:SF4">
    <property type="entry name" value="TRIOKINASE_FMN CYCLASE"/>
    <property type="match status" value="1"/>
</dbReference>
<keyword evidence="4" id="KW-0614">Plasmid</keyword>
<proteinExistence type="predicted"/>
<dbReference type="Gene3D" id="1.25.40.340">
    <property type="match status" value="1"/>
</dbReference>
<dbReference type="EMBL" id="CP003229">
    <property type="protein sequence ID" value="AEW98986.1"/>
    <property type="molecule type" value="Genomic_DNA"/>
</dbReference>
<dbReference type="InterPro" id="IPR012737">
    <property type="entry name" value="DhaK_L_YcgS"/>
</dbReference>
<dbReference type="FunFam" id="1.25.40.340:FF:000002">
    <property type="entry name" value="Dihydroxyacetone kinase, L subunit"/>
    <property type="match status" value="1"/>
</dbReference>
<sequence>MEFDGGFTAGWMRRFAASAEATRAELTALDQQVGDGDFGINLTTGLSSVVAALDALPVPSGQWPAAAPLEAAAGVFLDDVGGTSGPLFGLVLQELAVAAADVGPRLTTAALTAGTAAGLAAVQRVGEAVPGDKTLVDALTPAVERLQRSGAQAPPGCALRAAADGAWEGVLRTARLRARRGRASYLGDRAVGVPDPGAVGVGLLFASAGRPVASLAPFVPRGAQPAVQN</sequence>
<keyword evidence="2 4" id="KW-0418">Kinase</keyword>
<dbReference type="RefSeq" id="WP_014151396.1">
    <property type="nucleotide sequence ID" value="NC_016113.1"/>
</dbReference>
<protein>
    <submittedName>
        <fullName evidence="4">Dihydroxyacetone kinase, L subunit</fullName>
    </submittedName>
</protein>